<name>A0A6G1CPW8_9ORYZ</name>
<feature type="compositionally biased region" description="Basic and acidic residues" evidence="1">
    <location>
        <begin position="1"/>
        <end position="22"/>
    </location>
</feature>
<proteinExistence type="predicted"/>
<evidence type="ECO:0000313" key="3">
    <source>
        <dbReference type="Proteomes" id="UP000479710"/>
    </source>
</evidence>
<feature type="region of interest" description="Disordered" evidence="1">
    <location>
        <begin position="1"/>
        <end position="59"/>
    </location>
</feature>
<comment type="caution">
    <text evidence="2">The sequence shown here is derived from an EMBL/GenBank/DDBJ whole genome shotgun (WGS) entry which is preliminary data.</text>
</comment>
<keyword evidence="3" id="KW-1185">Reference proteome</keyword>
<sequence length="59" mass="6150">MVAWTVEEHGAVDEQGADDGRSIAHAGIDDQWSAAPTRSGEEWAAGSELNCCADALPPP</sequence>
<protein>
    <submittedName>
        <fullName evidence="2">Uncharacterized protein</fullName>
    </submittedName>
</protein>
<dbReference type="AlphaFoldDB" id="A0A6G1CPW8"/>
<evidence type="ECO:0000313" key="2">
    <source>
        <dbReference type="EMBL" id="KAF0902111.1"/>
    </source>
</evidence>
<evidence type="ECO:0000256" key="1">
    <source>
        <dbReference type="SAM" id="MobiDB-lite"/>
    </source>
</evidence>
<dbReference type="EMBL" id="SPHZ02000008">
    <property type="protein sequence ID" value="KAF0902111.1"/>
    <property type="molecule type" value="Genomic_DNA"/>
</dbReference>
<accession>A0A6G1CPW8</accession>
<gene>
    <name evidence="2" type="ORF">E2562_012879</name>
</gene>
<organism evidence="2 3">
    <name type="scientific">Oryza meyeriana var. granulata</name>
    <dbReference type="NCBI Taxonomy" id="110450"/>
    <lineage>
        <taxon>Eukaryota</taxon>
        <taxon>Viridiplantae</taxon>
        <taxon>Streptophyta</taxon>
        <taxon>Embryophyta</taxon>
        <taxon>Tracheophyta</taxon>
        <taxon>Spermatophyta</taxon>
        <taxon>Magnoliopsida</taxon>
        <taxon>Liliopsida</taxon>
        <taxon>Poales</taxon>
        <taxon>Poaceae</taxon>
        <taxon>BOP clade</taxon>
        <taxon>Oryzoideae</taxon>
        <taxon>Oryzeae</taxon>
        <taxon>Oryzinae</taxon>
        <taxon>Oryza</taxon>
        <taxon>Oryza meyeriana</taxon>
    </lineage>
</organism>
<reference evidence="2 3" key="1">
    <citation type="submission" date="2019-11" db="EMBL/GenBank/DDBJ databases">
        <title>Whole genome sequence of Oryza granulata.</title>
        <authorList>
            <person name="Li W."/>
        </authorList>
    </citation>
    <scope>NUCLEOTIDE SEQUENCE [LARGE SCALE GENOMIC DNA]</scope>
    <source>
        <strain evidence="3">cv. Menghai</strain>
        <tissue evidence="2">Leaf</tissue>
    </source>
</reference>
<dbReference type="Proteomes" id="UP000479710">
    <property type="component" value="Unassembled WGS sequence"/>
</dbReference>